<dbReference type="Proteomes" id="UP001447188">
    <property type="component" value="Unassembled WGS sequence"/>
</dbReference>
<name>A0ABR3GI07_9PEZI</name>
<protein>
    <submittedName>
        <fullName evidence="2">Uncharacterized protein</fullName>
    </submittedName>
</protein>
<comment type="caution">
    <text evidence="2">The sequence shown here is derived from an EMBL/GenBank/DDBJ whole genome shotgun (WGS) entry which is preliminary data.</text>
</comment>
<feature type="region of interest" description="Disordered" evidence="1">
    <location>
        <begin position="397"/>
        <end position="454"/>
    </location>
</feature>
<dbReference type="EMBL" id="JBBBZM010000067">
    <property type="protein sequence ID" value="KAL0635557.1"/>
    <property type="molecule type" value="Genomic_DNA"/>
</dbReference>
<accession>A0ABR3GI07</accession>
<dbReference type="PANTHER" id="PTHR13318">
    <property type="entry name" value="PARTNER OF PAIRED, ISOFORM B-RELATED"/>
    <property type="match status" value="1"/>
</dbReference>
<dbReference type="InterPro" id="IPR032675">
    <property type="entry name" value="LRR_dom_sf"/>
</dbReference>
<proteinExistence type="predicted"/>
<evidence type="ECO:0000256" key="1">
    <source>
        <dbReference type="SAM" id="MobiDB-lite"/>
    </source>
</evidence>
<keyword evidence="3" id="KW-1185">Reference proteome</keyword>
<reference evidence="2 3" key="1">
    <citation type="submission" date="2024-02" db="EMBL/GenBank/DDBJ databases">
        <title>Discinaceae phylogenomics.</title>
        <authorList>
            <person name="Dirks A.C."/>
            <person name="James T.Y."/>
        </authorList>
    </citation>
    <scope>NUCLEOTIDE SEQUENCE [LARGE SCALE GENOMIC DNA]</scope>
    <source>
        <strain evidence="2 3">ACD0624</strain>
    </source>
</reference>
<gene>
    <name evidence="2" type="ORF">Q9L58_005488</name>
</gene>
<evidence type="ECO:0000313" key="3">
    <source>
        <dbReference type="Proteomes" id="UP001447188"/>
    </source>
</evidence>
<dbReference type="Gene3D" id="3.80.10.10">
    <property type="entry name" value="Ribonuclease Inhibitor"/>
    <property type="match status" value="1"/>
</dbReference>
<organism evidence="2 3">
    <name type="scientific">Discina gigas</name>
    <dbReference type="NCBI Taxonomy" id="1032678"/>
    <lineage>
        <taxon>Eukaryota</taxon>
        <taxon>Fungi</taxon>
        <taxon>Dikarya</taxon>
        <taxon>Ascomycota</taxon>
        <taxon>Pezizomycotina</taxon>
        <taxon>Pezizomycetes</taxon>
        <taxon>Pezizales</taxon>
        <taxon>Discinaceae</taxon>
        <taxon>Discina</taxon>
    </lineage>
</organism>
<dbReference type="SUPFAM" id="SSF52047">
    <property type="entry name" value="RNI-like"/>
    <property type="match status" value="1"/>
</dbReference>
<sequence>MEPATQLPPPVNTDDALPTYEVATNKDPLTLIAPYVGRGDLFSASLVNRQWRDAFMKEIWERPDQLWGLGDRPVLTKFLLFLRTLSTTPDAREHARSLSLTTVQASIYSKLPAKWLSQVFLRLPNLQSFAVSSFPFFDHSSLLAVPPQSHTDLRTLYATSCTNTTVLSLTHLLSHLPSLVNLDLSGTNGASHPSTLKLIATKLPELRCLSLRELKLDDKALSVIIQGMGARLWKLDVGGNLLTDRTVGSLLDWSFAPPEYYTHTSACDEEDSPPPIMDFGAGGGLTHLRIAANRISNMGVQELLKSTRLEALDVGAGLKNGIVGIAPALSIYAWKNLRTLRIDCGIVLQGLRPDRVKALKSLVLCAVPVAANKRFTSALVDLIKSLEQSGVEVLELEMDDGTSDGREDVGMYSSSSGTNDASAAQSGDFSFFSGDPKEGEGGSSWMGDGTGGGGKEVNVIEEVGAYRKECRETKSGWGGKVRVVRDLGGRGSIERGIGGERWGVVREGV</sequence>
<feature type="compositionally biased region" description="Polar residues" evidence="1">
    <location>
        <begin position="412"/>
        <end position="428"/>
    </location>
</feature>
<feature type="compositionally biased region" description="Gly residues" evidence="1">
    <location>
        <begin position="441"/>
        <end position="454"/>
    </location>
</feature>
<evidence type="ECO:0000313" key="2">
    <source>
        <dbReference type="EMBL" id="KAL0635557.1"/>
    </source>
</evidence>